<reference evidence="1" key="1">
    <citation type="journal article" date="2016" name="Curr. Genet.">
        <title>Hoarding and horizontal transfer led to an expanded gene and intron repertoire in the plastid genome of the diatom, Toxarium undulatum (Bacillariophyta).</title>
        <authorList>
            <person name="Ruck E.C."/>
            <person name="Linard S.R."/>
            <person name="Nakov T."/>
            <person name="Theriot E.C."/>
            <person name="Alverson A.J."/>
        </authorList>
    </citation>
    <scope>NUCLEOTIDE SEQUENCE</scope>
    <source>
        <strain evidence="1">ECT3802</strain>
    </source>
</reference>
<dbReference type="PANTHER" id="PTHR34472:SF1">
    <property type="entry name" value="SULFUR CARRIER PROTEIN THIS"/>
    <property type="match status" value="1"/>
</dbReference>
<dbReference type="GeneID" id="29293176"/>
<keyword evidence="1" id="KW-0934">Plastid</keyword>
<dbReference type="InterPro" id="IPR012675">
    <property type="entry name" value="Beta-grasp_dom_sf"/>
</dbReference>
<protein>
    <submittedName>
        <fullName evidence="1">Thiamine biosynthesis protein S</fullName>
    </submittedName>
</protein>
<keyword evidence="1" id="KW-0150">Chloroplast</keyword>
<dbReference type="CDD" id="cd00565">
    <property type="entry name" value="Ubl_ThiS"/>
    <property type="match status" value="1"/>
</dbReference>
<dbReference type="InterPro" id="IPR010035">
    <property type="entry name" value="Thi_S"/>
</dbReference>
<dbReference type="InterPro" id="IPR016155">
    <property type="entry name" value="Mopterin_synth/thiamin_S_b"/>
</dbReference>
<proteinExistence type="predicted"/>
<accession>A0A1D8D9K9</accession>
<dbReference type="EMBL" id="KX619437">
    <property type="protein sequence ID" value="AOS86635.1"/>
    <property type="molecule type" value="Genomic_DNA"/>
</dbReference>
<dbReference type="NCBIfam" id="TIGR01683">
    <property type="entry name" value="thiS"/>
    <property type="match status" value="1"/>
</dbReference>
<geneLocation type="chloroplast" evidence="1"/>
<dbReference type="Pfam" id="PF02597">
    <property type="entry name" value="ThiS"/>
    <property type="match status" value="1"/>
</dbReference>
<dbReference type="Gene3D" id="3.10.20.30">
    <property type="match status" value="1"/>
</dbReference>
<organism evidence="1">
    <name type="scientific">Toxarium undulatum</name>
    <dbReference type="NCBI Taxonomy" id="210620"/>
    <lineage>
        <taxon>Eukaryota</taxon>
        <taxon>Sar</taxon>
        <taxon>Stramenopiles</taxon>
        <taxon>Ochrophyta</taxon>
        <taxon>Bacillariophyta</taxon>
        <taxon>Mediophyceae</taxon>
        <taxon>Toxariales</taxon>
        <taxon>Toxariaceae</taxon>
        <taxon>Toxarium</taxon>
    </lineage>
</organism>
<evidence type="ECO:0000313" key="1">
    <source>
        <dbReference type="EMBL" id="AOS86635.1"/>
    </source>
</evidence>
<name>A0A1D8D9K9_9STRA</name>
<dbReference type="SUPFAM" id="SSF54285">
    <property type="entry name" value="MoaD/ThiS"/>
    <property type="match status" value="1"/>
</dbReference>
<dbReference type="AlphaFoldDB" id="A0A1D8D9K9"/>
<dbReference type="PANTHER" id="PTHR34472">
    <property type="entry name" value="SULFUR CARRIER PROTEIN THIS"/>
    <property type="match status" value="1"/>
</dbReference>
<sequence>MQKKNKHFFLNGKKYYTNKNKNLKDIINYFNYNSSLLIIEHNYIIRNKKDWSKIIIKNNDKIEIITIVGGG</sequence>
<gene>
    <name evidence="1" type="primary">thiS</name>
</gene>
<dbReference type="InterPro" id="IPR003749">
    <property type="entry name" value="ThiS/MoaD-like"/>
</dbReference>
<dbReference type="RefSeq" id="YP_009308892.1">
    <property type="nucleotide sequence ID" value="NC_031425.1"/>
</dbReference>